<dbReference type="PATRIC" id="fig|633147.7.peg.962"/>
<dbReference type="CDD" id="cd00761">
    <property type="entry name" value="Glyco_tranf_GTA_type"/>
    <property type="match status" value="1"/>
</dbReference>
<evidence type="ECO:0000256" key="1">
    <source>
        <dbReference type="ARBA" id="ARBA00022676"/>
    </source>
</evidence>
<reference evidence="4 5" key="1">
    <citation type="journal article" date="2010" name="Stand. Genomic Sci.">
        <title>Complete genome sequence of Olsenella uli type strain (VPI D76D-27C).</title>
        <authorList>
            <person name="Goker M."/>
            <person name="Held B."/>
            <person name="Lucas S."/>
            <person name="Nolan M."/>
            <person name="Yasawong M."/>
            <person name="Glavina Del Rio T."/>
            <person name="Tice H."/>
            <person name="Cheng J.F."/>
            <person name="Bruce D."/>
            <person name="Detter J.C."/>
            <person name="Tapia R."/>
            <person name="Han C."/>
            <person name="Goodwin L."/>
            <person name="Pitluck S."/>
            <person name="Liolios K."/>
            <person name="Ivanova N."/>
            <person name="Mavromatis K."/>
            <person name="Mikhailova N."/>
            <person name="Pati A."/>
            <person name="Chen A."/>
            <person name="Palaniappan K."/>
            <person name="Land M."/>
            <person name="Hauser L."/>
            <person name="Chang Y.J."/>
            <person name="Jeffries C.D."/>
            <person name="Rohde M."/>
            <person name="Sikorski J."/>
            <person name="Pukall R."/>
            <person name="Woyke T."/>
            <person name="Bristow J."/>
            <person name="Eisen J.A."/>
            <person name="Markowitz V."/>
            <person name="Hugenholtz P."/>
            <person name="Kyrpides N.C."/>
            <person name="Klenk H.P."/>
            <person name="Lapidus A."/>
        </authorList>
    </citation>
    <scope>NUCLEOTIDE SEQUENCE [LARGE SCALE GENOMIC DNA]</scope>
    <source>
        <strain evidence="5">ATCC 49627 / DSM 7084 / CIP 109912 / JCM 12494 / NCIMB 702895 / VPI D76D-27C</strain>
    </source>
</reference>
<protein>
    <submittedName>
        <fullName evidence="4">Glycosyl transferase family 2</fullName>
    </submittedName>
</protein>
<keyword evidence="5" id="KW-1185">Reference proteome</keyword>
<evidence type="ECO:0000313" key="4">
    <source>
        <dbReference type="EMBL" id="ADK67705.1"/>
    </source>
</evidence>
<organism evidence="4 5">
    <name type="scientific">Olsenella uli (strain ATCC 49627 / DSM 7084 / CCUG 31166 / CIP 109912 / JCM 12494 / LMG 11480 / NCIMB 702895 / VPI D76D-27C)</name>
    <name type="common">Lactobacillus uli</name>
    <dbReference type="NCBI Taxonomy" id="633147"/>
    <lineage>
        <taxon>Bacteria</taxon>
        <taxon>Bacillati</taxon>
        <taxon>Actinomycetota</taxon>
        <taxon>Coriobacteriia</taxon>
        <taxon>Coriobacteriales</taxon>
        <taxon>Atopobiaceae</taxon>
        <taxon>Olsenella</taxon>
    </lineage>
</organism>
<dbReference type="Proteomes" id="UP000000333">
    <property type="component" value="Chromosome"/>
</dbReference>
<dbReference type="InterPro" id="IPR029044">
    <property type="entry name" value="Nucleotide-diphossugar_trans"/>
</dbReference>
<keyword evidence="1" id="KW-0328">Glycosyltransferase</keyword>
<dbReference type="PANTHER" id="PTHR22916:SF51">
    <property type="entry name" value="GLYCOSYLTRANSFERASE EPSH-RELATED"/>
    <property type="match status" value="1"/>
</dbReference>
<sequence>MAYAMGKISVIVPVYNVENYLDGCLESLVAQTYQDIEIVCVNDGSTDGSREKLRQWAERDGRVRVIHQGNAGVSAARNAGIEAATGEFVCFLDPDDRFLPHACEEIHAILSSTGADVLTFSATYISASPGPLWLDDALSSRDVDYLGFSIDILFKEASRPFVWRMAFKAGFLAEHELRFDESLHFGEDQAFCFAVYPRSSHTVFSSKILYEYRVQRPGSLMDQRYKDLRSKMLEHACVVECVYADWERLGILEQYCPLMLSWGLDFVLTDMLRAPQDDFAVIAQRLSGILRHFFSEDSLGQLGTEADRSLAANLFRCPQAPLLSRKRAAWRFFRCRYGRRLTLRWLLTRFYLSSS</sequence>
<dbReference type="Pfam" id="PF00535">
    <property type="entry name" value="Glycos_transf_2"/>
    <property type="match status" value="1"/>
</dbReference>
<dbReference type="CAZy" id="GT2">
    <property type="family name" value="Glycosyltransferase Family 2"/>
</dbReference>
<accession>E1QZ91</accession>
<dbReference type="KEGG" id="ols:Olsu_0590"/>
<evidence type="ECO:0000313" key="5">
    <source>
        <dbReference type="Proteomes" id="UP000000333"/>
    </source>
</evidence>
<dbReference type="eggNOG" id="COG0463">
    <property type="taxonomic scope" value="Bacteria"/>
</dbReference>
<dbReference type="STRING" id="633147.Olsu_0590"/>
<dbReference type="Gene3D" id="3.90.550.10">
    <property type="entry name" value="Spore Coat Polysaccharide Biosynthesis Protein SpsA, Chain A"/>
    <property type="match status" value="1"/>
</dbReference>
<dbReference type="AlphaFoldDB" id="E1QZ91"/>
<feature type="domain" description="Glycosyltransferase 2-like" evidence="3">
    <location>
        <begin position="9"/>
        <end position="137"/>
    </location>
</feature>
<dbReference type="SUPFAM" id="SSF53448">
    <property type="entry name" value="Nucleotide-diphospho-sugar transferases"/>
    <property type="match status" value="1"/>
</dbReference>
<dbReference type="InterPro" id="IPR001173">
    <property type="entry name" value="Glyco_trans_2-like"/>
</dbReference>
<gene>
    <name evidence="4" type="ordered locus">Olsu_0590</name>
</gene>
<keyword evidence="2 4" id="KW-0808">Transferase</keyword>
<dbReference type="EMBL" id="CP002106">
    <property type="protein sequence ID" value="ADK67705.1"/>
    <property type="molecule type" value="Genomic_DNA"/>
</dbReference>
<dbReference type="GO" id="GO:0016757">
    <property type="term" value="F:glycosyltransferase activity"/>
    <property type="evidence" value="ECO:0007669"/>
    <property type="project" value="UniProtKB-KW"/>
</dbReference>
<dbReference type="HOGENOM" id="CLU_025996_25_1_11"/>
<name>E1QZ91_OLSUV</name>
<evidence type="ECO:0000256" key="2">
    <source>
        <dbReference type="ARBA" id="ARBA00022679"/>
    </source>
</evidence>
<evidence type="ECO:0000259" key="3">
    <source>
        <dbReference type="Pfam" id="PF00535"/>
    </source>
</evidence>
<dbReference type="PANTHER" id="PTHR22916">
    <property type="entry name" value="GLYCOSYLTRANSFERASE"/>
    <property type="match status" value="1"/>
</dbReference>
<proteinExistence type="predicted"/>